<proteinExistence type="predicted"/>
<accession>A0A5S4UXC3</accession>
<comment type="caution">
    <text evidence="2">The sequence shown here is derived from an EMBL/GenBank/DDBJ whole genome shotgun (WGS) entry which is preliminary data.</text>
</comment>
<dbReference type="Proteomes" id="UP000325243">
    <property type="component" value="Unassembled WGS sequence"/>
</dbReference>
<dbReference type="RefSeq" id="WP_148734345.1">
    <property type="nucleotide sequence ID" value="NZ_VSSB01000002.1"/>
</dbReference>
<protein>
    <submittedName>
        <fullName evidence="2">Uncharacterized protein</fullName>
    </submittedName>
</protein>
<keyword evidence="1" id="KW-0812">Transmembrane</keyword>
<organism evidence="2 3">
    <name type="scientific">Agromyces mariniharenae</name>
    <dbReference type="NCBI Taxonomy" id="2604423"/>
    <lineage>
        <taxon>Bacteria</taxon>
        <taxon>Bacillati</taxon>
        <taxon>Actinomycetota</taxon>
        <taxon>Actinomycetes</taxon>
        <taxon>Micrococcales</taxon>
        <taxon>Microbacteriaceae</taxon>
        <taxon>Agromyces</taxon>
    </lineage>
</organism>
<evidence type="ECO:0000256" key="1">
    <source>
        <dbReference type="SAM" id="Phobius"/>
    </source>
</evidence>
<evidence type="ECO:0000313" key="2">
    <source>
        <dbReference type="EMBL" id="TYL50243.1"/>
    </source>
</evidence>
<keyword evidence="1" id="KW-0472">Membrane</keyword>
<reference evidence="2 3" key="1">
    <citation type="submission" date="2019-08" db="EMBL/GenBank/DDBJ databases">
        <authorList>
            <person name="Hu J."/>
        </authorList>
    </citation>
    <scope>NUCLEOTIDE SEQUENCE [LARGE SCALE GENOMIC DNA]</scope>
    <source>
        <strain evidence="2 3">NEAU-184</strain>
    </source>
</reference>
<feature type="transmembrane region" description="Helical" evidence="1">
    <location>
        <begin position="28"/>
        <end position="49"/>
    </location>
</feature>
<dbReference type="AlphaFoldDB" id="A0A5S4UXC3"/>
<keyword evidence="3" id="KW-1185">Reference proteome</keyword>
<dbReference type="EMBL" id="VSSB01000002">
    <property type="protein sequence ID" value="TYL50243.1"/>
    <property type="molecule type" value="Genomic_DNA"/>
</dbReference>
<feature type="transmembrane region" description="Helical" evidence="1">
    <location>
        <begin position="69"/>
        <end position="90"/>
    </location>
</feature>
<sequence>MTQSLTHVSVSPALFANRPAPVRFGRAGALYDLVVTVAFATPWTATAMLDLQRRIHTVLGLGGAPLPEFGPVELMFLSMMGTVVTMWAIARLRHPITDLIAIDTVGRVAFSAWMVVALASGASALLAVFLVLELAWAVLQAAGLVAQWRGRRMSSSRTATAPAPAPA</sequence>
<evidence type="ECO:0000313" key="3">
    <source>
        <dbReference type="Proteomes" id="UP000325243"/>
    </source>
</evidence>
<gene>
    <name evidence="2" type="ORF">FYC51_13510</name>
</gene>
<name>A0A5S4UXC3_9MICO</name>
<keyword evidence="1" id="KW-1133">Transmembrane helix</keyword>